<gene>
    <name evidence="2" type="ORF">HYN43_002605</name>
</gene>
<evidence type="ECO:0000313" key="2">
    <source>
        <dbReference type="EMBL" id="AYL94251.1"/>
    </source>
</evidence>
<organism evidence="2 3">
    <name type="scientific">Mucilaginibacter celer</name>
    <dbReference type="NCBI Taxonomy" id="2305508"/>
    <lineage>
        <taxon>Bacteria</taxon>
        <taxon>Pseudomonadati</taxon>
        <taxon>Bacteroidota</taxon>
        <taxon>Sphingobacteriia</taxon>
        <taxon>Sphingobacteriales</taxon>
        <taxon>Sphingobacteriaceae</taxon>
        <taxon>Mucilaginibacter</taxon>
    </lineage>
</organism>
<reference evidence="2 3" key="1">
    <citation type="submission" date="2018-10" db="EMBL/GenBank/DDBJ databases">
        <title>Genome sequencing of Mucilaginibacter sp. HYN0043.</title>
        <authorList>
            <person name="Kim M."/>
            <person name="Yi H."/>
        </authorList>
    </citation>
    <scope>NUCLEOTIDE SEQUENCE [LARGE SCALE GENOMIC DNA]</scope>
    <source>
        <strain evidence="2 3">HYN0043</strain>
    </source>
</reference>
<evidence type="ECO:0000313" key="3">
    <source>
        <dbReference type="Proteomes" id="UP000270046"/>
    </source>
</evidence>
<accession>A0A494VL56</accession>
<dbReference type="OrthoDB" id="9798761at2"/>
<keyword evidence="3" id="KW-1185">Reference proteome</keyword>
<dbReference type="KEGG" id="muh:HYN43_002605"/>
<feature type="domain" description="GmrSD restriction endonucleases N-terminal" evidence="1">
    <location>
        <begin position="20"/>
        <end position="251"/>
    </location>
</feature>
<dbReference type="EMBL" id="CP032869">
    <property type="protein sequence ID" value="AYL94251.1"/>
    <property type="molecule type" value="Genomic_DNA"/>
</dbReference>
<evidence type="ECO:0000259" key="1">
    <source>
        <dbReference type="Pfam" id="PF03235"/>
    </source>
</evidence>
<dbReference type="AlphaFoldDB" id="A0A494VL56"/>
<dbReference type="Proteomes" id="UP000270046">
    <property type="component" value="Chromosome"/>
</dbReference>
<dbReference type="Pfam" id="PF03235">
    <property type="entry name" value="GmrSD_N"/>
    <property type="match status" value="1"/>
</dbReference>
<dbReference type="InterPro" id="IPR004919">
    <property type="entry name" value="GmrSD_N"/>
</dbReference>
<dbReference type="RefSeq" id="WP_119407971.1">
    <property type="nucleotide sequence ID" value="NZ_CP032869.1"/>
</dbReference>
<name>A0A494VL56_9SPHI</name>
<protein>
    <submittedName>
        <fullName evidence="2">DUF262 domain-containing protein</fullName>
    </submittedName>
</protein>
<proteinExistence type="predicted"/>
<sequence length="774" mass="90365">MEIIEPAVNTATGEKVVFINLFKEKKYIIEVPIIQRDYAQGRTSKEKIRTTFLDALFIHLDKRLPIDLDFVYGTVSGTSEKSDKFIPLDGQQRLTTLFLLHWYLAHLDGCFGEFKSILLNDDFSRFTYETRTSSREFCNALLIHELKLAELLPHDDQKFNGLSKTIRNSAWYFLSWNDDPTIKGMLNMLDAIHLRFGEASGFYKRLSDTEEPLVTFQFLNLRHLEMTDDLYIKMNARGKALTDYENFKAQFIKFLEDIHPSMHQDFARNIDGRWCDLFWDFSVKDGKAKGMDDCIMNYFDFISEMLFYRTMSLEGVTYDFTDFKVIETIYADEANVSFLMRSLDLFSKGSSGKFKDNIGAFFEAVFSPGYKEARVAYFDSQVNLFEKLINTEQVLAHADKLLLYAIIYYFLREKEPALDSSDNLKDYLRICRNFIWKINQKGNNKTKDIFVSDLRTSFYQEIMQTCELVYDEDVYHGLLDKENGFKYRKDNILAEIFKARVISDKPVNKVFIHRLEDHHYLKGDMINFEELLSGDDLAYVAETFYQIFGKIPDDLVIRSMLAVGNYRVYIGPSYFGGLYFFGKGDKWHRVLTTKDDDRVKKVLNNYFNLIKMCRKETIEDKLEEITQTGLKAKRAAWIKLFLKYPGITRTSHNIFAIRDTDSFEIVRLGSTSLRGYHVNSIIHEVITSGKLVSEPKNNGWAADSEESYIQLKYSSYMLPRGDHWMIDGRSQDLSDLARQFSLKRIGDVNQFKLFPSDDRDMIETGIDFYNAVYQ</sequence>